<protein>
    <submittedName>
        <fullName evidence="3">CPBP family intramembrane glutamic endopeptidase</fullName>
        <ecNumber evidence="3">3.4.-.-</ecNumber>
    </submittedName>
</protein>
<proteinExistence type="predicted"/>
<dbReference type="Proteomes" id="UP001409291">
    <property type="component" value="Unassembled WGS sequence"/>
</dbReference>
<name>A0ABV0C042_9SPHI</name>
<feature type="transmembrane region" description="Helical" evidence="1">
    <location>
        <begin position="105"/>
        <end position="124"/>
    </location>
</feature>
<keyword evidence="1" id="KW-0472">Membrane</keyword>
<keyword evidence="1" id="KW-0812">Transmembrane</keyword>
<comment type="caution">
    <text evidence="3">The sequence shown here is derived from an EMBL/GenBank/DDBJ whole genome shotgun (WGS) entry which is preliminary data.</text>
</comment>
<dbReference type="RefSeq" id="WP_260292018.1">
    <property type="nucleotide sequence ID" value="NZ_JBDJLH010000015.1"/>
</dbReference>
<sequence>MTTAFVNNSWVLNEKMTATAILERTKWILVSVLSEELIFRGALLYITIKKIGIIPACILSSICFGIYHWFTFNVFGNPFMMVITFIMTAIVGFSWALSFAKTNSLYLPIGLHFGWNLFYMVVFSNNAAGQAIFIRTNENQLQGLSSLLVFIFQIIALPLLNFWYLNRCAKKRKLAIDKEEQPSTEG</sequence>
<dbReference type="Pfam" id="PF02517">
    <property type="entry name" value="Rce1-like"/>
    <property type="match status" value="1"/>
</dbReference>
<gene>
    <name evidence="3" type="ORF">ABE541_24255</name>
</gene>
<dbReference type="PANTHER" id="PTHR39430">
    <property type="entry name" value="MEMBRANE-ASSOCIATED PROTEASE-RELATED"/>
    <property type="match status" value="1"/>
</dbReference>
<keyword evidence="1" id="KW-1133">Transmembrane helix</keyword>
<dbReference type="InterPro" id="IPR003675">
    <property type="entry name" value="Rce1/LyrA-like_dom"/>
</dbReference>
<dbReference type="EC" id="3.4.-.-" evidence="3"/>
<accession>A0ABV0C042</accession>
<keyword evidence="4" id="KW-1185">Reference proteome</keyword>
<evidence type="ECO:0000259" key="2">
    <source>
        <dbReference type="Pfam" id="PF02517"/>
    </source>
</evidence>
<organism evidence="3 4">
    <name type="scientific">Sphingobacterium kitahiroshimense</name>
    <dbReference type="NCBI Taxonomy" id="470446"/>
    <lineage>
        <taxon>Bacteria</taxon>
        <taxon>Pseudomonadati</taxon>
        <taxon>Bacteroidota</taxon>
        <taxon>Sphingobacteriia</taxon>
        <taxon>Sphingobacteriales</taxon>
        <taxon>Sphingobacteriaceae</taxon>
        <taxon>Sphingobacterium</taxon>
    </lineage>
</organism>
<feature type="transmembrane region" description="Helical" evidence="1">
    <location>
        <begin position="53"/>
        <end position="72"/>
    </location>
</feature>
<evidence type="ECO:0000313" key="4">
    <source>
        <dbReference type="Proteomes" id="UP001409291"/>
    </source>
</evidence>
<dbReference type="GO" id="GO:0016787">
    <property type="term" value="F:hydrolase activity"/>
    <property type="evidence" value="ECO:0007669"/>
    <property type="project" value="UniProtKB-KW"/>
</dbReference>
<evidence type="ECO:0000313" key="3">
    <source>
        <dbReference type="EMBL" id="MEN5380400.1"/>
    </source>
</evidence>
<dbReference type="PANTHER" id="PTHR39430:SF1">
    <property type="entry name" value="PROTEASE"/>
    <property type="match status" value="1"/>
</dbReference>
<feature type="transmembrane region" description="Helical" evidence="1">
    <location>
        <begin position="144"/>
        <end position="165"/>
    </location>
</feature>
<keyword evidence="3" id="KW-0378">Hydrolase</keyword>
<reference evidence="3 4" key="1">
    <citation type="submission" date="2024-04" db="EMBL/GenBank/DDBJ databases">
        <title>WGS of bacteria from Torrens River.</title>
        <authorList>
            <person name="Wyrsch E.R."/>
            <person name="Drigo B."/>
        </authorList>
    </citation>
    <scope>NUCLEOTIDE SEQUENCE [LARGE SCALE GENOMIC DNA]</scope>
    <source>
        <strain evidence="3 4">TWI391</strain>
    </source>
</reference>
<feature type="domain" description="CAAX prenyl protease 2/Lysostaphin resistance protein A-like" evidence="2">
    <location>
        <begin position="28"/>
        <end position="118"/>
    </location>
</feature>
<evidence type="ECO:0000256" key="1">
    <source>
        <dbReference type="SAM" id="Phobius"/>
    </source>
</evidence>
<feature type="transmembrane region" description="Helical" evidence="1">
    <location>
        <begin position="78"/>
        <end position="98"/>
    </location>
</feature>
<dbReference type="EMBL" id="JBDJNQ010000016">
    <property type="protein sequence ID" value="MEN5380400.1"/>
    <property type="molecule type" value="Genomic_DNA"/>
</dbReference>